<reference evidence="1" key="1">
    <citation type="submission" date="2018-05" db="EMBL/GenBank/DDBJ databases">
        <authorList>
            <person name="Lanie J.A."/>
            <person name="Ng W.-L."/>
            <person name="Kazmierczak K.M."/>
            <person name="Andrzejewski T.M."/>
            <person name="Davidsen T.M."/>
            <person name="Wayne K.J."/>
            <person name="Tettelin H."/>
            <person name="Glass J.I."/>
            <person name="Rusch D."/>
            <person name="Podicherti R."/>
            <person name="Tsui H.-C.T."/>
            <person name="Winkler M.E."/>
        </authorList>
    </citation>
    <scope>NUCLEOTIDE SEQUENCE</scope>
</reference>
<organism evidence="1">
    <name type="scientific">marine metagenome</name>
    <dbReference type="NCBI Taxonomy" id="408172"/>
    <lineage>
        <taxon>unclassified sequences</taxon>
        <taxon>metagenomes</taxon>
        <taxon>ecological metagenomes</taxon>
    </lineage>
</organism>
<evidence type="ECO:0000313" key="1">
    <source>
        <dbReference type="EMBL" id="SVD76285.1"/>
    </source>
</evidence>
<dbReference type="AlphaFoldDB" id="A0A382Y073"/>
<dbReference type="EMBL" id="UINC01171623">
    <property type="protein sequence ID" value="SVD76285.1"/>
    <property type="molecule type" value="Genomic_DNA"/>
</dbReference>
<name>A0A382Y073_9ZZZZ</name>
<gene>
    <name evidence="1" type="ORF">METZ01_LOCUS429139</name>
</gene>
<sequence>MNRHAGQRQTACILNISAPQRSQITGSSPV</sequence>
<proteinExistence type="predicted"/>
<accession>A0A382Y073</accession>
<protein>
    <submittedName>
        <fullName evidence="1">Uncharacterized protein</fullName>
    </submittedName>
</protein>